<protein>
    <submittedName>
        <fullName evidence="1">Uncharacterized protein</fullName>
    </submittedName>
</protein>
<reference evidence="1" key="1">
    <citation type="submission" date="2014-09" db="EMBL/GenBank/DDBJ databases">
        <authorList>
            <person name="Magalhaes I.L.F."/>
            <person name="Oliveira U."/>
            <person name="Santos F.R."/>
            <person name="Vidigal T.H.D.A."/>
            <person name="Brescovit A.D."/>
            <person name="Santos A.J."/>
        </authorList>
    </citation>
    <scope>NUCLEOTIDE SEQUENCE</scope>
    <source>
        <tissue evidence="1">Shoot tissue taken approximately 20 cm above the soil surface</tissue>
    </source>
</reference>
<accession>A0A0A9BTP6</accession>
<evidence type="ECO:0000313" key="1">
    <source>
        <dbReference type="EMBL" id="JAD66671.1"/>
    </source>
</evidence>
<sequence>MSGSSFIYHLNSKRTHVCNLII</sequence>
<dbReference type="AlphaFoldDB" id="A0A0A9BTP6"/>
<name>A0A0A9BTP6_ARUDO</name>
<organism evidence="1">
    <name type="scientific">Arundo donax</name>
    <name type="common">Giant reed</name>
    <name type="synonym">Donax arundinaceus</name>
    <dbReference type="NCBI Taxonomy" id="35708"/>
    <lineage>
        <taxon>Eukaryota</taxon>
        <taxon>Viridiplantae</taxon>
        <taxon>Streptophyta</taxon>
        <taxon>Embryophyta</taxon>
        <taxon>Tracheophyta</taxon>
        <taxon>Spermatophyta</taxon>
        <taxon>Magnoliopsida</taxon>
        <taxon>Liliopsida</taxon>
        <taxon>Poales</taxon>
        <taxon>Poaceae</taxon>
        <taxon>PACMAD clade</taxon>
        <taxon>Arundinoideae</taxon>
        <taxon>Arundineae</taxon>
        <taxon>Arundo</taxon>
    </lineage>
</organism>
<dbReference type="EMBL" id="GBRH01231224">
    <property type="protein sequence ID" value="JAD66671.1"/>
    <property type="molecule type" value="Transcribed_RNA"/>
</dbReference>
<proteinExistence type="predicted"/>
<reference evidence="1" key="2">
    <citation type="journal article" date="2015" name="Data Brief">
        <title>Shoot transcriptome of the giant reed, Arundo donax.</title>
        <authorList>
            <person name="Barrero R.A."/>
            <person name="Guerrero F.D."/>
            <person name="Moolhuijzen P."/>
            <person name="Goolsby J.A."/>
            <person name="Tidwell J."/>
            <person name="Bellgard S.E."/>
            <person name="Bellgard M.I."/>
        </authorList>
    </citation>
    <scope>NUCLEOTIDE SEQUENCE</scope>
    <source>
        <tissue evidence="1">Shoot tissue taken approximately 20 cm above the soil surface</tissue>
    </source>
</reference>